<name>A0A0C3N8V2_PISTI</name>
<dbReference type="AlphaFoldDB" id="A0A0C3N8V2"/>
<dbReference type="EMBL" id="KN832028">
    <property type="protein sequence ID" value="KIN97494.1"/>
    <property type="molecule type" value="Genomic_DNA"/>
</dbReference>
<dbReference type="STRING" id="870435.A0A0C3N8V2"/>
<evidence type="ECO:0000313" key="2">
    <source>
        <dbReference type="EMBL" id="KIN97494.1"/>
    </source>
</evidence>
<reference evidence="2 3" key="1">
    <citation type="submission" date="2014-04" db="EMBL/GenBank/DDBJ databases">
        <authorList>
            <consortium name="DOE Joint Genome Institute"/>
            <person name="Kuo A."/>
            <person name="Kohler A."/>
            <person name="Costa M.D."/>
            <person name="Nagy L.G."/>
            <person name="Floudas D."/>
            <person name="Copeland A."/>
            <person name="Barry K.W."/>
            <person name="Cichocki N."/>
            <person name="Veneault-Fourrey C."/>
            <person name="LaButti K."/>
            <person name="Lindquist E.A."/>
            <person name="Lipzen A."/>
            <person name="Lundell T."/>
            <person name="Morin E."/>
            <person name="Murat C."/>
            <person name="Sun H."/>
            <person name="Tunlid A."/>
            <person name="Henrissat B."/>
            <person name="Grigoriev I.V."/>
            <person name="Hibbett D.S."/>
            <person name="Martin F."/>
            <person name="Nordberg H.P."/>
            <person name="Cantor M.N."/>
            <person name="Hua S.X."/>
        </authorList>
    </citation>
    <scope>NUCLEOTIDE SEQUENCE [LARGE SCALE GENOMIC DNA]</scope>
    <source>
        <strain evidence="2 3">Marx 270</strain>
    </source>
</reference>
<dbReference type="Pfam" id="PF02992">
    <property type="entry name" value="Transposase_21"/>
    <property type="match status" value="1"/>
</dbReference>
<accession>A0A0C3N8V2</accession>
<sequence length="958" mass="108143">MLYSTSQVNQIPKSKHAQQAHCALVRSGTGVADGVRGRAKWAHSHQETDASTNTGSNTPGEMGRTALQNSQQDSNLLPPPSPPPAHWNLSTTHVTIDIDALKRLAINPKQTDAIKFIDLLTEALLDDPVAKLDDAALYRLCNPPRTRLTIDNDAICFGIETYFALEHSTISVYESIRRSAAQCFDGTATDIPSHHTVKKLIAGYMGVDSIEHDMCPDTCMAFTGPYSALDMCPICGGDHYDHIRLRTSGGRSRVAHQKFVTIPLSPQLQALWHDPQHAKDIGYLQEETRRIREQMQASSGSIELFDNFCKGSDYLEAVQWGDIKSDNIVLMILLDGTQLYESEESDCWIYIWIVMNHALDKRYKKRYVLLGSFIPGPNKPKNIDSFRFPGIHHLAALQNECLRIWDASRDITFLSDLYLLFAMADGPGLVYFNGMVGHSGHNGCRLYCGLRGHRKGNHYYPALLLPNNYNLEGSDHPDCSPYNIQQPAMSKYFKNLCDLVATCNPTQYKKLCMETGITKPSILLGLNPSHTLGIPDCLTPDIMHLAGLLSDLHRSLWCGTIDCTPPDHVSQWLWAILKTSEAWETHGALVSSATQHLPRSFDQKPHNPAEKISSRYKTWEFQLYMFCFAPALLYGVLGELYWHNYCKLVHRFQLICQNNITQSELCNSHLLLMEWPLDFEELYCQHSPSRLHFVRPCIHQVAHLTQQMVKKGPPSCYVQWAMERMIGNLGQEIRQPSNPYTNLSREGVQHCQVNALKAMVPSLCPDKPSFPSTAVELDDGYVLLRKHDPRPISPKGLAARAISHYLGRTSDIKIHRWQIHLAHFVKFLLEGSTYVAKVQYFTRLGVQNEDPGCTSRWFWKNVAIVRMFLPPDPNLFSLSYQTVFTCHPLDEDVRIIDVKSITGVVRMVPHNFRGLGCCFFMVERPGLDIATYGVPYKGEGVQEDMADDNDDNETDSIN</sequence>
<dbReference type="HOGENOM" id="CLU_007337_0_1_1"/>
<protein>
    <submittedName>
        <fullName evidence="2">Uncharacterized protein</fullName>
    </submittedName>
</protein>
<dbReference type="InterPro" id="IPR004242">
    <property type="entry name" value="Transposase_21"/>
</dbReference>
<dbReference type="InParanoid" id="A0A0C3N8V2"/>
<dbReference type="OrthoDB" id="2675272at2759"/>
<feature type="region of interest" description="Disordered" evidence="1">
    <location>
        <begin position="36"/>
        <end position="89"/>
    </location>
</feature>
<feature type="compositionally biased region" description="Polar residues" evidence="1">
    <location>
        <begin position="66"/>
        <end position="75"/>
    </location>
</feature>
<organism evidence="2 3">
    <name type="scientific">Pisolithus tinctorius Marx 270</name>
    <dbReference type="NCBI Taxonomy" id="870435"/>
    <lineage>
        <taxon>Eukaryota</taxon>
        <taxon>Fungi</taxon>
        <taxon>Dikarya</taxon>
        <taxon>Basidiomycota</taxon>
        <taxon>Agaricomycotina</taxon>
        <taxon>Agaricomycetes</taxon>
        <taxon>Agaricomycetidae</taxon>
        <taxon>Boletales</taxon>
        <taxon>Sclerodermatineae</taxon>
        <taxon>Pisolithaceae</taxon>
        <taxon>Pisolithus</taxon>
    </lineage>
</organism>
<gene>
    <name evidence="2" type="ORF">M404DRAFT_32229</name>
</gene>
<proteinExistence type="predicted"/>
<feature type="compositionally biased region" description="Polar residues" evidence="1">
    <location>
        <begin position="49"/>
        <end position="59"/>
    </location>
</feature>
<evidence type="ECO:0000313" key="3">
    <source>
        <dbReference type="Proteomes" id="UP000054217"/>
    </source>
</evidence>
<evidence type="ECO:0000256" key="1">
    <source>
        <dbReference type="SAM" id="MobiDB-lite"/>
    </source>
</evidence>
<reference evidence="3" key="2">
    <citation type="submission" date="2015-01" db="EMBL/GenBank/DDBJ databases">
        <title>Evolutionary Origins and Diversification of the Mycorrhizal Mutualists.</title>
        <authorList>
            <consortium name="DOE Joint Genome Institute"/>
            <consortium name="Mycorrhizal Genomics Consortium"/>
            <person name="Kohler A."/>
            <person name="Kuo A."/>
            <person name="Nagy L.G."/>
            <person name="Floudas D."/>
            <person name="Copeland A."/>
            <person name="Barry K.W."/>
            <person name="Cichocki N."/>
            <person name="Veneault-Fourrey C."/>
            <person name="LaButti K."/>
            <person name="Lindquist E.A."/>
            <person name="Lipzen A."/>
            <person name="Lundell T."/>
            <person name="Morin E."/>
            <person name="Murat C."/>
            <person name="Riley R."/>
            <person name="Ohm R."/>
            <person name="Sun H."/>
            <person name="Tunlid A."/>
            <person name="Henrissat B."/>
            <person name="Grigoriev I.V."/>
            <person name="Hibbett D.S."/>
            <person name="Martin F."/>
        </authorList>
    </citation>
    <scope>NUCLEOTIDE SEQUENCE [LARGE SCALE GENOMIC DNA]</scope>
    <source>
        <strain evidence="3">Marx 270</strain>
    </source>
</reference>
<keyword evidence="3" id="KW-1185">Reference proteome</keyword>
<dbReference type="Proteomes" id="UP000054217">
    <property type="component" value="Unassembled WGS sequence"/>
</dbReference>